<name>A0A1H3U053_9RHOB</name>
<dbReference type="STRING" id="1244108.SAMN05444004_12130"/>
<evidence type="ECO:0000313" key="1">
    <source>
        <dbReference type="EMBL" id="SDZ55687.1"/>
    </source>
</evidence>
<dbReference type="AlphaFoldDB" id="A0A1H3U053"/>
<dbReference type="RefSeq" id="WP_092647655.1">
    <property type="nucleotide sequence ID" value="NZ_FNPX01000021.1"/>
</dbReference>
<organism evidence="1 2">
    <name type="scientific">Jannaschia faecimaris</name>
    <dbReference type="NCBI Taxonomy" id="1244108"/>
    <lineage>
        <taxon>Bacteria</taxon>
        <taxon>Pseudomonadati</taxon>
        <taxon>Pseudomonadota</taxon>
        <taxon>Alphaproteobacteria</taxon>
        <taxon>Rhodobacterales</taxon>
        <taxon>Roseobacteraceae</taxon>
        <taxon>Jannaschia</taxon>
    </lineage>
</organism>
<reference evidence="2" key="1">
    <citation type="submission" date="2016-10" db="EMBL/GenBank/DDBJ databases">
        <authorList>
            <person name="Varghese N."/>
            <person name="Submissions S."/>
        </authorList>
    </citation>
    <scope>NUCLEOTIDE SEQUENCE [LARGE SCALE GENOMIC DNA]</scope>
    <source>
        <strain evidence="2">DSM 100420</strain>
    </source>
</reference>
<proteinExistence type="predicted"/>
<accession>A0A1H3U053</accession>
<gene>
    <name evidence="1" type="ORF">SAMN05444004_12130</name>
</gene>
<dbReference type="EMBL" id="FNPX01000021">
    <property type="protein sequence ID" value="SDZ55687.1"/>
    <property type="molecule type" value="Genomic_DNA"/>
</dbReference>
<dbReference type="Proteomes" id="UP000198914">
    <property type="component" value="Unassembled WGS sequence"/>
</dbReference>
<protein>
    <submittedName>
        <fullName evidence="1">Uncharacterized protein</fullName>
    </submittedName>
</protein>
<keyword evidence="2" id="KW-1185">Reference proteome</keyword>
<evidence type="ECO:0000313" key="2">
    <source>
        <dbReference type="Proteomes" id="UP000198914"/>
    </source>
</evidence>
<sequence length="88" mass="9097">MGGGGAIPAAMGLILMDGNIVQLATNCDSWVPRACDVNWGRSTRTFASGAIRTVPLGAENHTAALSLMDHVYGSCDYGRRASGEVAVS</sequence>